<reference evidence="3" key="1">
    <citation type="submission" date="2016-10" db="EMBL/GenBank/DDBJ databases">
        <authorList>
            <person name="Varghese N."/>
            <person name="Submissions S."/>
        </authorList>
    </citation>
    <scope>NUCLEOTIDE SEQUENCE [LARGE SCALE GENOMIC DNA]</scope>
    <source>
        <strain evidence="3">BL36</strain>
    </source>
</reference>
<protein>
    <submittedName>
        <fullName evidence="2">Uncharacterized protein</fullName>
    </submittedName>
</protein>
<dbReference type="Proteomes" id="UP000199048">
    <property type="component" value="Unassembled WGS sequence"/>
</dbReference>
<dbReference type="AlphaFoldDB" id="A0A1I4PXG8"/>
<evidence type="ECO:0000256" key="1">
    <source>
        <dbReference type="SAM" id="MobiDB-lite"/>
    </source>
</evidence>
<dbReference type="EMBL" id="FOTK01000027">
    <property type="protein sequence ID" value="SFM32499.1"/>
    <property type="molecule type" value="Genomic_DNA"/>
</dbReference>
<dbReference type="RefSeq" id="WP_139234163.1">
    <property type="nucleotide sequence ID" value="NZ_FOTK01000027.1"/>
</dbReference>
<organism evidence="2 3">
    <name type="scientific">Methylobacterium pseudosasicola</name>
    <dbReference type="NCBI Taxonomy" id="582667"/>
    <lineage>
        <taxon>Bacteria</taxon>
        <taxon>Pseudomonadati</taxon>
        <taxon>Pseudomonadota</taxon>
        <taxon>Alphaproteobacteria</taxon>
        <taxon>Hyphomicrobiales</taxon>
        <taxon>Methylobacteriaceae</taxon>
        <taxon>Methylobacterium</taxon>
    </lineage>
</organism>
<name>A0A1I4PXG8_9HYPH</name>
<evidence type="ECO:0000313" key="3">
    <source>
        <dbReference type="Proteomes" id="UP000199048"/>
    </source>
</evidence>
<keyword evidence="3" id="KW-1185">Reference proteome</keyword>
<evidence type="ECO:0000313" key="2">
    <source>
        <dbReference type="EMBL" id="SFM32499.1"/>
    </source>
</evidence>
<accession>A0A1I4PXG8</accession>
<gene>
    <name evidence="2" type="ORF">SAMN05192568_102712</name>
</gene>
<sequence>MGDVPEDRRIAALSAREGLMEVSRLLDTVVPSPSDTPMVGRELAKTRATLQALLRRLELYADMGAADPHGTPPPVPLGTRPSRGLG</sequence>
<proteinExistence type="predicted"/>
<dbReference type="STRING" id="582667.SAMN05192568_102712"/>
<feature type="region of interest" description="Disordered" evidence="1">
    <location>
        <begin position="64"/>
        <end position="86"/>
    </location>
</feature>